<dbReference type="Proteomes" id="UP000030661">
    <property type="component" value="Unassembled WGS sequence"/>
</dbReference>
<sequence>MLGRCLMSDHAIIFVECDYNRYSLAVLTGILEEDERFENLDLHFLKFRKRMRSAHSNALHVAEQVAELVRRYHKLVLAFSFHTANVMAIGELIRDIRHKLAAHHIEHVLFVAGGPHPSGDPEGTLRLGIDVIVIGEGEATFPCLLDAYFHDKDYRLVEGVGFLRDDGHFQANVRPSPVDLSDFPPFALWHKRFCPMEISRGCPWGCYYCQTPFLMGACMRHRSLESIITYAERAKRLRCNLLRFITPNAFAYGAADGRSVNLEALEAMLKAVSGIYGKEQVYLGSFPSEVRPEHISAETIALIKAYCANDNLVIGAQSGSDRLLEAIHRGHGVAEILRATELTLNAGLIPNVDLIFGLPGEIQQDREATLQLITRLIAMGARIHSHVFMPLAGTPFFKSRPGSVDAHTRYIIEQLRGKQLEHGNWKQHERIARETADFLTLQKAGY</sequence>
<dbReference type="Pfam" id="PF02310">
    <property type="entry name" value="B12-binding"/>
    <property type="match status" value="1"/>
</dbReference>
<dbReference type="CDD" id="cd02068">
    <property type="entry name" value="radical_SAM_B12_BD"/>
    <property type="match status" value="1"/>
</dbReference>
<dbReference type="SFLD" id="SFLDG01082">
    <property type="entry name" value="B12-binding_domain_containing"/>
    <property type="match status" value="1"/>
</dbReference>
<feature type="domain" description="B12-binding" evidence="6">
    <location>
        <begin position="7"/>
        <end position="155"/>
    </location>
</feature>
<comment type="cofactor">
    <cofactor evidence="1">
        <name>[4Fe-4S] cluster</name>
        <dbReference type="ChEBI" id="CHEBI:49883"/>
    </cofactor>
</comment>
<dbReference type="AlphaFoldDB" id="A0A0S6W9F2"/>
<evidence type="ECO:0000256" key="4">
    <source>
        <dbReference type="ARBA" id="ARBA00023004"/>
    </source>
</evidence>
<evidence type="ECO:0000256" key="1">
    <source>
        <dbReference type="ARBA" id="ARBA00001966"/>
    </source>
</evidence>
<dbReference type="Gene3D" id="3.80.30.20">
    <property type="entry name" value="tm_1862 like domain"/>
    <property type="match status" value="1"/>
</dbReference>
<dbReference type="HOGENOM" id="CLU_042889_0_0_0"/>
<keyword evidence="8" id="KW-0489">Methyltransferase</keyword>
<evidence type="ECO:0000313" key="8">
    <source>
        <dbReference type="EMBL" id="GAK55058.1"/>
    </source>
</evidence>
<evidence type="ECO:0000256" key="5">
    <source>
        <dbReference type="ARBA" id="ARBA00023014"/>
    </source>
</evidence>
<dbReference type="InterPro" id="IPR023980">
    <property type="entry name" value="CHP04013_B12-bd/rSAM"/>
</dbReference>
<dbReference type="SMART" id="SM00729">
    <property type="entry name" value="Elp3"/>
    <property type="match status" value="1"/>
</dbReference>
<dbReference type="PROSITE" id="PS51918">
    <property type="entry name" value="RADICAL_SAM"/>
    <property type="match status" value="1"/>
</dbReference>
<keyword evidence="4" id="KW-0408">Iron</keyword>
<organism evidence="8">
    <name type="scientific">Vecturithrix granuli</name>
    <dbReference type="NCBI Taxonomy" id="1499967"/>
    <lineage>
        <taxon>Bacteria</taxon>
        <taxon>Candidatus Moduliflexota</taxon>
        <taxon>Candidatus Vecturitrichia</taxon>
        <taxon>Candidatus Vecturitrichales</taxon>
        <taxon>Candidatus Vecturitrichaceae</taxon>
        <taxon>Candidatus Vecturithrix</taxon>
    </lineage>
</organism>
<keyword evidence="2" id="KW-0949">S-adenosyl-L-methionine</keyword>
<keyword evidence="8" id="KW-0808">Transferase</keyword>
<dbReference type="InterPro" id="IPR058240">
    <property type="entry name" value="rSAM_sf"/>
</dbReference>
<keyword evidence="5" id="KW-0411">Iron-sulfur</keyword>
<keyword evidence="9" id="KW-1185">Reference proteome</keyword>
<dbReference type="STRING" id="1499967.U27_01889"/>
<dbReference type="EMBL" id="DF820463">
    <property type="protein sequence ID" value="GAK55058.1"/>
    <property type="molecule type" value="Genomic_DNA"/>
</dbReference>
<dbReference type="GO" id="GO:0032259">
    <property type="term" value="P:methylation"/>
    <property type="evidence" value="ECO:0007669"/>
    <property type="project" value="UniProtKB-KW"/>
</dbReference>
<dbReference type="PANTHER" id="PTHR43409:SF17">
    <property type="entry name" value="METHYLTHIOTRANSFERASE MJ0865-RELATED"/>
    <property type="match status" value="1"/>
</dbReference>
<proteinExistence type="predicted"/>
<evidence type="ECO:0000313" key="9">
    <source>
        <dbReference type="Proteomes" id="UP000030661"/>
    </source>
</evidence>
<keyword evidence="3" id="KW-0479">Metal-binding</keyword>
<dbReference type="CDD" id="cd01335">
    <property type="entry name" value="Radical_SAM"/>
    <property type="match status" value="1"/>
</dbReference>
<name>A0A0S6W9F2_VECG1</name>
<dbReference type="eggNOG" id="COG1032">
    <property type="taxonomic scope" value="Bacteria"/>
</dbReference>
<dbReference type="InterPro" id="IPR051198">
    <property type="entry name" value="BchE-like"/>
</dbReference>
<feature type="domain" description="Radical SAM core" evidence="7">
    <location>
        <begin position="188"/>
        <end position="427"/>
    </location>
</feature>
<evidence type="ECO:0000256" key="2">
    <source>
        <dbReference type="ARBA" id="ARBA00022691"/>
    </source>
</evidence>
<dbReference type="PANTHER" id="PTHR43409">
    <property type="entry name" value="ANAEROBIC MAGNESIUM-PROTOPORPHYRIN IX MONOMETHYL ESTER CYCLASE-RELATED"/>
    <property type="match status" value="1"/>
</dbReference>
<dbReference type="InterPro" id="IPR023404">
    <property type="entry name" value="rSAM_horseshoe"/>
</dbReference>
<dbReference type="GO" id="GO:0008168">
    <property type="term" value="F:methyltransferase activity"/>
    <property type="evidence" value="ECO:0007669"/>
    <property type="project" value="UniProtKB-KW"/>
</dbReference>
<dbReference type="GO" id="GO:0051536">
    <property type="term" value="F:iron-sulfur cluster binding"/>
    <property type="evidence" value="ECO:0007669"/>
    <property type="project" value="UniProtKB-KW"/>
</dbReference>
<dbReference type="GO" id="GO:0031419">
    <property type="term" value="F:cobalamin binding"/>
    <property type="evidence" value="ECO:0007669"/>
    <property type="project" value="InterPro"/>
</dbReference>
<reference evidence="8" key="1">
    <citation type="journal article" date="2015" name="PeerJ">
        <title>First genomic representation of candidate bacterial phylum KSB3 points to enhanced environmental sensing as a trigger of wastewater bulking.</title>
        <authorList>
            <person name="Sekiguchi Y."/>
            <person name="Ohashi A."/>
            <person name="Parks D.H."/>
            <person name="Yamauchi T."/>
            <person name="Tyson G.W."/>
            <person name="Hugenholtz P."/>
        </authorList>
    </citation>
    <scope>NUCLEOTIDE SEQUENCE [LARGE SCALE GENOMIC DNA]</scope>
</reference>
<dbReference type="NCBIfam" id="TIGR04013">
    <property type="entry name" value="B12_SAM_MJ_1487"/>
    <property type="match status" value="1"/>
</dbReference>
<dbReference type="InterPro" id="IPR007197">
    <property type="entry name" value="rSAM"/>
</dbReference>
<dbReference type="InterPro" id="IPR006158">
    <property type="entry name" value="Cobalamin-bd"/>
</dbReference>
<evidence type="ECO:0000256" key="3">
    <source>
        <dbReference type="ARBA" id="ARBA00022723"/>
    </source>
</evidence>
<dbReference type="SFLD" id="SFLDS00029">
    <property type="entry name" value="Radical_SAM"/>
    <property type="match status" value="1"/>
</dbReference>
<gene>
    <name evidence="8" type="ORF">U27_01889</name>
</gene>
<dbReference type="Pfam" id="PF04055">
    <property type="entry name" value="Radical_SAM"/>
    <property type="match status" value="1"/>
</dbReference>
<dbReference type="InterPro" id="IPR006638">
    <property type="entry name" value="Elp3/MiaA/NifB-like_rSAM"/>
</dbReference>
<dbReference type="Gene3D" id="3.40.50.280">
    <property type="entry name" value="Cobalamin-binding domain"/>
    <property type="match status" value="1"/>
</dbReference>
<dbReference type="PROSITE" id="PS51332">
    <property type="entry name" value="B12_BINDING"/>
    <property type="match status" value="1"/>
</dbReference>
<dbReference type="SUPFAM" id="SSF102114">
    <property type="entry name" value="Radical SAM enzymes"/>
    <property type="match status" value="1"/>
</dbReference>
<evidence type="ECO:0000259" key="7">
    <source>
        <dbReference type="PROSITE" id="PS51918"/>
    </source>
</evidence>
<dbReference type="GO" id="GO:0046872">
    <property type="term" value="F:metal ion binding"/>
    <property type="evidence" value="ECO:0007669"/>
    <property type="project" value="UniProtKB-KW"/>
</dbReference>
<evidence type="ECO:0000259" key="6">
    <source>
        <dbReference type="PROSITE" id="PS51332"/>
    </source>
</evidence>
<protein>
    <submittedName>
        <fullName evidence="8">Uncharacterized methyltransferase MJ1487</fullName>
    </submittedName>
</protein>
<accession>A0A0S6W9F2</accession>